<dbReference type="AlphaFoldDB" id="A0AA37SWR8"/>
<keyword evidence="3" id="KW-1185">Reference proteome</keyword>
<reference evidence="2" key="2">
    <citation type="submission" date="2023-01" db="EMBL/GenBank/DDBJ databases">
        <title>Draft genome sequence of Agaribacter marinus strain NBRC 110023.</title>
        <authorList>
            <person name="Sun Q."/>
            <person name="Mori K."/>
        </authorList>
    </citation>
    <scope>NUCLEOTIDE SEQUENCE</scope>
    <source>
        <strain evidence="2">NBRC 110023</strain>
    </source>
</reference>
<dbReference type="Pfam" id="PF11456">
    <property type="entry name" value="DUF3019"/>
    <property type="match status" value="1"/>
</dbReference>
<reference evidence="2" key="1">
    <citation type="journal article" date="2014" name="Int. J. Syst. Evol. Microbiol.">
        <title>Complete genome sequence of Corynebacterium casei LMG S-19264T (=DSM 44701T), isolated from a smear-ripened cheese.</title>
        <authorList>
            <consortium name="US DOE Joint Genome Institute (JGI-PGF)"/>
            <person name="Walter F."/>
            <person name="Albersmeier A."/>
            <person name="Kalinowski J."/>
            <person name="Ruckert C."/>
        </authorList>
    </citation>
    <scope>NUCLEOTIDE SEQUENCE</scope>
    <source>
        <strain evidence="2">NBRC 110023</strain>
    </source>
</reference>
<protein>
    <recommendedName>
        <fullName evidence="4">DUF3019 domain-containing protein</fullName>
    </recommendedName>
</protein>
<keyword evidence="1" id="KW-0732">Signal</keyword>
<comment type="caution">
    <text evidence="2">The sequence shown here is derived from an EMBL/GenBank/DDBJ whole genome shotgun (WGS) entry which is preliminary data.</text>
</comment>
<evidence type="ECO:0008006" key="4">
    <source>
        <dbReference type="Google" id="ProtNLM"/>
    </source>
</evidence>
<gene>
    <name evidence="2" type="ORF">GCM10007852_19000</name>
</gene>
<proteinExistence type="predicted"/>
<name>A0AA37SWR8_9ALTE</name>
<feature type="chain" id="PRO_5041245185" description="DUF3019 domain-containing protein" evidence="1">
    <location>
        <begin position="32"/>
        <end position="146"/>
    </location>
</feature>
<dbReference type="Proteomes" id="UP001156601">
    <property type="component" value="Unassembled WGS sequence"/>
</dbReference>
<evidence type="ECO:0000313" key="3">
    <source>
        <dbReference type="Proteomes" id="UP001156601"/>
    </source>
</evidence>
<organism evidence="2 3">
    <name type="scientific">Agaribacter marinus</name>
    <dbReference type="NCBI Taxonomy" id="1431249"/>
    <lineage>
        <taxon>Bacteria</taxon>
        <taxon>Pseudomonadati</taxon>
        <taxon>Pseudomonadota</taxon>
        <taxon>Gammaproteobacteria</taxon>
        <taxon>Alteromonadales</taxon>
        <taxon>Alteromonadaceae</taxon>
        <taxon>Agaribacter</taxon>
    </lineage>
</organism>
<dbReference type="EMBL" id="BSOT01000005">
    <property type="protein sequence ID" value="GLR70992.1"/>
    <property type="molecule type" value="Genomic_DNA"/>
</dbReference>
<sequence length="146" mass="16623">MFFKRRWLHLNKFFTCLMLFAGNFVASTALAQGNVALEPSTILDVKPNKCVALNEGRSCFASVNISWRLKAEQSYCLVAVNSVDEADELGCWRQSKVGNINLDLELTRSVDLKLVTLDGKKVLASSVFQVSWLYESSPRKRRWRLF</sequence>
<accession>A0AA37SWR8</accession>
<evidence type="ECO:0000313" key="2">
    <source>
        <dbReference type="EMBL" id="GLR70992.1"/>
    </source>
</evidence>
<evidence type="ECO:0000256" key="1">
    <source>
        <dbReference type="SAM" id="SignalP"/>
    </source>
</evidence>
<feature type="signal peptide" evidence="1">
    <location>
        <begin position="1"/>
        <end position="31"/>
    </location>
</feature>
<dbReference type="InterPro" id="IPR021559">
    <property type="entry name" value="DUF3019"/>
</dbReference>